<reference evidence="1" key="1">
    <citation type="submission" date="2022-11" db="EMBL/GenBank/DDBJ databases">
        <title>Chromosomal genome sequence assembly and mating type (MAT) locus characterization of the leprose asexual lichenized fungus Lepraria neglecta (Nyl.) Erichsen.</title>
        <authorList>
            <person name="Allen J.L."/>
            <person name="Pfeffer B."/>
        </authorList>
    </citation>
    <scope>NUCLEOTIDE SEQUENCE</scope>
    <source>
        <strain evidence="1">Allen 5258</strain>
    </source>
</reference>
<evidence type="ECO:0000313" key="2">
    <source>
        <dbReference type="Proteomes" id="UP001276659"/>
    </source>
</evidence>
<dbReference type="AlphaFoldDB" id="A0AAD9ZIL2"/>
<proteinExistence type="predicted"/>
<name>A0AAD9ZIL2_9LECA</name>
<dbReference type="Proteomes" id="UP001276659">
    <property type="component" value="Unassembled WGS sequence"/>
</dbReference>
<comment type="caution">
    <text evidence="1">The sequence shown here is derived from an EMBL/GenBank/DDBJ whole genome shotgun (WGS) entry which is preliminary data.</text>
</comment>
<protein>
    <submittedName>
        <fullName evidence="1">Uncharacterized protein</fullName>
    </submittedName>
</protein>
<dbReference type="EMBL" id="JASNWA010000003">
    <property type="protein sequence ID" value="KAK3178322.1"/>
    <property type="molecule type" value="Genomic_DNA"/>
</dbReference>
<gene>
    <name evidence="1" type="ORF">OEA41_000455</name>
</gene>
<evidence type="ECO:0000313" key="1">
    <source>
        <dbReference type="EMBL" id="KAK3178322.1"/>
    </source>
</evidence>
<accession>A0AAD9ZIL2</accession>
<organism evidence="1 2">
    <name type="scientific">Lepraria neglecta</name>
    <dbReference type="NCBI Taxonomy" id="209136"/>
    <lineage>
        <taxon>Eukaryota</taxon>
        <taxon>Fungi</taxon>
        <taxon>Dikarya</taxon>
        <taxon>Ascomycota</taxon>
        <taxon>Pezizomycotina</taxon>
        <taxon>Lecanoromycetes</taxon>
        <taxon>OSLEUM clade</taxon>
        <taxon>Lecanoromycetidae</taxon>
        <taxon>Lecanorales</taxon>
        <taxon>Lecanorineae</taxon>
        <taxon>Stereocaulaceae</taxon>
        <taxon>Lepraria</taxon>
    </lineage>
</organism>
<sequence>MAGEMKDGDLEIQMAYLARNELYSKKKPYSADFLLNDIIGAEQSNHKFDSTTVIVRNVRRRDPAFHKDIGKKVTYAQPAALPLSDYNVEGLFLRMTQFFPGQEKFYKDKEFDLLKSGIPMKTSVSS</sequence>
<keyword evidence="2" id="KW-1185">Reference proteome</keyword>